<evidence type="ECO:0000313" key="2">
    <source>
        <dbReference type="EMBL" id="KAK6765423.1"/>
    </source>
</evidence>
<gene>
    <name evidence="2" type="primary">Necator_chrX.g25537</name>
    <name evidence="2" type="ORF">RB195_025371</name>
</gene>
<feature type="region of interest" description="Disordered" evidence="1">
    <location>
        <begin position="1"/>
        <end position="20"/>
    </location>
</feature>
<sequence>MESSTTNIRPVTLNSRSLSSEQQQPALSRILQHLHRLLYCRKHASGIALSSVTTITPSAAATVMKGNGLKLCIVRAHTLTETAEYHNKDAFYDELIMLISKIPLQQAVTVGIDADAKMGLEPQSDVLQKWFYPMKQTSDIANRLIDEPYHCIHVQKESTMPLTYVASNNPINARRAAKVEDADS</sequence>
<organism evidence="2 3">
    <name type="scientific">Necator americanus</name>
    <name type="common">Human hookworm</name>
    <dbReference type="NCBI Taxonomy" id="51031"/>
    <lineage>
        <taxon>Eukaryota</taxon>
        <taxon>Metazoa</taxon>
        <taxon>Ecdysozoa</taxon>
        <taxon>Nematoda</taxon>
        <taxon>Chromadorea</taxon>
        <taxon>Rhabditida</taxon>
        <taxon>Rhabditina</taxon>
        <taxon>Rhabditomorpha</taxon>
        <taxon>Strongyloidea</taxon>
        <taxon>Ancylostomatidae</taxon>
        <taxon>Bunostominae</taxon>
        <taxon>Necator</taxon>
    </lineage>
</organism>
<accession>A0ABR1ES79</accession>
<reference evidence="2 3" key="1">
    <citation type="submission" date="2023-08" db="EMBL/GenBank/DDBJ databases">
        <title>A Necator americanus chromosomal reference genome.</title>
        <authorList>
            <person name="Ilik V."/>
            <person name="Petrzelkova K.J."/>
            <person name="Pardy F."/>
            <person name="Fuh T."/>
            <person name="Niatou-Singa F.S."/>
            <person name="Gouil Q."/>
            <person name="Baker L."/>
            <person name="Ritchie M.E."/>
            <person name="Jex A.R."/>
            <person name="Gazzola D."/>
            <person name="Li H."/>
            <person name="Toshio Fujiwara R."/>
            <person name="Zhan B."/>
            <person name="Aroian R.V."/>
            <person name="Pafco B."/>
            <person name="Schwarz E.M."/>
        </authorList>
    </citation>
    <scope>NUCLEOTIDE SEQUENCE [LARGE SCALE GENOMIC DNA]</scope>
    <source>
        <strain evidence="2 3">Aroian</strain>
        <tissue evidence="2">Whole animal</tissue>
    </source>
</reference>
<evidence type="ECO:0000313" key="3">
    <source>
        <dbReference type="Proteomes" id="UP001303046"/>
    </source>
</evidence>
<dbReference type="EMBL" id="JAVFWL010000006">
    <property type="protein sequence ID" value="KAK6765423.1"/>
    <property type="molecule type" value="Genomic_DNA"/>
</dbReference>
<evidence type="ECO:0000256" key="1">
    <source>
        <dbReference type="SAM" id="MobiDB-lite"/>
    </source>
</evidence>
<name>A0ABR1ES79_NECAM</name>
<proteinExistence type="predicted"/>
<keyword evidence="3" id="KW-1185">Reference proteome</keyword>
<comment type="caution">
    <text evidence="2">The sequence shown here is derived from an EMBL/GenBank/DDBJ whole genome shotgun (WGS) entry which is preliminary data.</text>
</comment>
<dbReference type="Proteomes" id="UP001303046">
    <property type="component" value="Unassembled WGS sequence"/>
</dbReference>
<protein>
    <submittedName>
        <fullName evidence="2">Uncharacterized protein</fullName>
    </submittedName>
</protein>